<keyword evidence="4 7" id="KW-1133">Transmembrane helix</keyword>
<feature type="transmembrane region" description="Helical" evidence="7">
    <location>
        <begin position="21"/>
        <end position="45"/>
    </location>
</feature>
<evidence type="ECO:0000313" key="11">
    <source>
        <dbReference type="Proteomes" id="UP001596456"/>
    </source>
</evidence>
<proteinExistence type="inferred from homology"/>
<evidence type="ECO:0000259" key="8">
    <source>
        <dbReference type="Pfam" id="PF02687"/>
    </source>
</evidence>
<organism evidence="10 11">
    <name type="scientific">Rhodocista pekingensis</name>
    <dbReference type="NCBI Taxonomy" id="201185"/>
    <lineage>
        <taxon>Bacteria</taxon>
        <taxon>Pseudomonadati</taxon>
        <taxon>Pseudomonadota</taxon>
        <taxon>Alphaproteobacteria</taxon>
        <taxon>Rhodospirillales</taxon>
        <taxon>Azospirillaceae</taxon>
        <taxon>Rhodocista</taxon>
    </lineage>
</organism>
<dbReference type="Proteomes" id="UP001596456">
    <property type="component" value="Unassembled WGS sequence"/>
</dbReference>
<name>A0ABW2KYB8_9PROT</name>
<evidence type="ECO:0000259" key="9">
    <source>
        <dbReference type="Pfam" id="PF12704"/>
    </source>
</evidence>
<evidence type="ECO:0000256" key="7">
    <source>
        <dbReference type="SAM" id="Phobius"/>
    </source>
</evidence>
<feature type="transmembrane region" description="Helical" evidence="7">
    <location>
        <begin position="328"/>
        <end position="352"/>
    </location>
</feature>
<dbReference type="RefSeq" id="WP_377359994.1">
    <property type="nucleotide sequence ID" value="NZ_JBHTCM010000016.1"/>
</dbReference>
<comment type="caution">
    <text evidence="10">The sequence shown here is derived from an EMBL/GenBank/DDBJ whole genome shotgun (WGS) entry which is preliminary data.</text>
</comment>
<keyword evidence="2" id="KW-1003">Cell membrane</keyword>
<comment type="subcellular location">
    <subcellularLocation>
        <location evidence="1">Cell membrane</location>
        <topology evidence="1">Multi-pass membrane protein</topology>
    </subcellularLocation>
</comment>
<evidence type="ECO:0000313" key="10">
    <source>
        <dbReference type="EMBL" id="MFC7334434.1"/>
    </source>
</evidence>
<dbReference type="InterPro" id="IPR003838">
    <property type="entry name" value="ABC3_permease_C"/>
</dbReference>
<reference evidence="11" key="1">
    <citation type="journal article" date="2019" name="Int. J. Syst. Evol. Microbiol.">
        <title>The Global Catalogue of Microorganisms (GCM) 10K type strain sequencing project: providing services to taxonomists for standard genome sequencing and annotation.</title>
        <authorList>
            <consortium name="The Broad Institute Genomics Platform"/>
            <consortium name="The Broad Institute Genome Sequencing Center for Infectious Disease"/>
            <person name="Wu L."/>
            <person name="Ma J."/>
        </authorList>
    </citation>
    <scope>NUCLEOTIDE SEQUENCE [LARGE SCALE GENOMIC DNA]</scope>
    <source>
        <strain evidence="11">CGMCC 1.16275</strain>
    </source>
</reference>
<evidence type="ECO:0000256" key="3">
    <source>
        <dbReference type="ARBA" id="ARBA00022692"/>
    </source>
</evidence>
<gene>
    <name evidence="10" type="ORF">ACFQPS_14795</name>
</gene>
<evidence type="ECO:0000256" key="6">
    <source>
        <dbReference type="ARBA" id="ARBA00038076"/>
    </source>
</evidence>
<dbReference type="InterPro" id="IPR025857">
    <property type="entry name" value="MacB_PCD"/>
</dbReference>
<comment type="similarity">
    <text evidence="6">Belongs to the ABC-4 integral membrane protein family.</text>
</comment>
<dbReference type="EMBL" id="JBHTCM010000016">
    <property type="protein sequence ID" value="MFC7334434.1"/>
    <property type="molecule type" value="Genomic_DNA"/>
</dbReference>
<feature type="domain" description="MacB-like periplasmic core" evidence="9">
    <location>
        <begin position="21"/>
        <end position="247"/>
    </location>
</feature>
<accession>A0ABW2KYB8</accession>
<feature type="domain" description="ABC3 transporter permease C-terminal" evidence="8">
    <location>
        <begin position="288"/>
        <end position="400"/>
    </location>
</feature>
<evidence type="ECO:0000256" key="1">
    <source>
        <dbReference type="ARBA" id="ARBA00004651"/>
    </source>
</evidence>
<sequence>MRLRDGIVIALSAIRANTLRSLLTVLGIVIGVSAVITMVAVGSGASEQVQQQVSSIGANLLMVTPGARRAGGVMMQGSESLSEDDAEAIAREVPGVMYVAPSRTGSGQYIAGRFNSYGRLEGVTIDYLAVREWEIEAGRSFSPSEVRTAGQVALIGRTVATELFGDSDPVGQSIRVNRMPVTVIGTLRSKGQTTFGQDQDRIVMIPLSTARKVLGNSRAQPRRVDLIMVKTDTAERLEPARAEITALLRQRMRVPADSRESFEVRNMTEFLSTFAETARTMSLLVAAVASISLLVGGIGIMNIMLVSVTERTREIGLRLAVGARPRDILLQFLVEAVTLCLIGGAIGIALGIGLSIAIARLIHFPVLIQPDVILLSVGISAAIGIFFGFWPARRAARMDPIEALRFE</sequence>
<feature type="transmembrane region" description="Helical" evidence="7">
    <location>
        <begin position="372"/>
        <end position="390"/>
    </location>
</feature>
<evidence type="ECO:0000256" key="5">
    <source>
        <dbReference type="ARBA" id="ARBA00023136"/>
    </source>
</evidence>
<dbReference type="PANTHER" id="PTHR30572">
    <property type="entry name" value="MEMBRANE COMPONENT OF TRANSPORTER-RELATED"/>
    <property type="match status" value="1"/>
</dbReference>
<dbReference type="Pfam" id="PF02687">
    <property type="entry name" value="FtsX"/>
    <property type="match status" value="1"/>
</dbReference>
<evidence type="ECO:0000256" key="4">
    <source>
        <dbReference type="ARBA" id="ARBA00022989"/>
    </source>
</evidence>
<keyword evidence="11" id="KW-1185">Reference proteome</keyword>
<dbReference type="Pfam" id="PF12704">
    <property type="entry name" value="MacB_PCD"/>
    <property type="match status" value="1"/>
</dbReference>
<protein>
    <submittedName>
        <fullName evidence="10">ABC transporter permease</fullName>
    </submittedName>
</protein>
<feature type="transmembrane region" description="Helical" evidence="7">
    <location>
        <begin position="283"/>
        <end position="308"/>
    </location>
</feature>
<evidence type="ECO:0000256" key="2">
    <source>
        <dbReference type="ARBA" id="ARBA00022475"/>
    </source>
</evidence>
<dbReference type="InterPro" id="IPR050250">
    <property type="entry name" value="Macrolide_Exporter_MacB"/>
</dbReference>
<keyword evidence="3 7" id="KW-0812">Transmembrane</keyword>
<keyword evidence="5 7" id="KW-0472">Membrane</keyword>
<dbReference type="PANTHER" id="PTHR30572:SF4">
    <property type="entry name" value="ABC TRANSPORTER PERMEASE YTRF"/>
    <property type="match status" value="1"/>
</dbReference>